<organism evidence="2 3">
    <name type="scientific">Saccharothrix variisporea</name>
    <dbReference type="NCBI Taxonomy" id="543527"/>
    <lineage>
        <taxon>Bacteria</taxon>
        <taxon>Bacillati</taxon>
        <taxon>Actinomycetota</taxon>
        <taxon>Actinomycetes</taxon>
        <taxon>Pseudonocardiales</taxon>
        <taxon>Pseudonocardiaceae</taxon>
        <taxon>Saccharothrix</taxon>
    </lineage>
</organism>
<evidence type="ECO:0000313" key="3">
    <source>
        <dbReference type="Proteomes" id="UP000272729"/>
    </source>
</evidence>
<accession>A0A495X7L5</accession>
<dbReference type="Proteomes" id="UP000272729">
    <property type="component" value="Unassembled WGS sequence"/>
</dbReference>
<dbReference type="OrthoDB" id="9815778at2"/>
<evidence type="ECO:0000313" key="2">
    <source>
        <dbReference type="EMBL" id="RKT70150.1"/>
    </source>
</evidence>
<dbReference type="Pfam" id="PF12671">
    <property type="entry name" value="Amidase_6"/>
    <property type="match status" value="1"/>
</dbReference>
<sequence>MVSFAALRDADPAAWKSAADDWVTLARHCEQSAADIYRRGSAALDDSWRDAVGDLAADRLAELANEYQAAGITIRGVAMTLEGLGEAAETTKRGLLAAVEYARAHGLTVDETTGAAYYAQAGPYTDDQVRAHSVANTLIGEALVSATRIDQEASAELAALARATEVTDLDEANRYQSSAARNQLDLYREALPIGLGPEAVRAWWDALSPQDQAEFERAVPVELHDLDGIPEEVRDRLRGDNGYNAVEAVRWARENWDDLETDRFEDNCANFVSHTLHQGGGLPMKTDAFGGTLNDENWASDRGTGVDQVDRYAYLNTPSWAQAETQRQFFLDNGGREVPLSEARPGDVVYWVQEGGGHTTIGEAHHAAVVTGVTPDGDIHYTQHTDPAIDESLNGGTASYDVSAGQQRVVVVRPRQTW</sequence>
<gene>
    <name evidence="2" type="ORF">DFJ66_3394</name>
</gene>
<keyword evidence="3" id="KW-1185">Reference proteome</keyword>
<proteinExistence type="predicted"/>
<dbReference type="EMBL" id="RBXR01000001">
    <property type="protein sequence ID" value="RKT70150.1"/>
    <property type="molecule type" value="Genomic_DNA"/>
</dbReference>
<evidence type="ECO:0000259" key="1">
    <source>
        <dbReference type="Pfam" id="PF12671"/>
    </source>
</evidence>
<dbReference type="AlphaFoldDB" id="A0A495X7L5"/>
<dbReference type="RefSeq" id="WP_121222340.1">
    <property type="nucleotide sequence ID" value="NZ_JBIUBA010000022.1"/>
</dbReference>
<reference evidence="2 3" key="1">
    <citation type="submission" date="2018-10" db="EMBL/GenBank/DDBJ databases">
        <title>Sequencing the genomes of 1000 actinobacteria strains.</title>
        <authorList>
            <person name="Klenk H.-P."/>
        </authorList>
    </citation>
    <scope>NUCLEOTIDE SEQUENCE [LARGE SCALE GENOMIC DNA]</scope>
    <source>
        <strain evidence="2 3">DSM 43911</strain>
    </source>
</reference>
<name>A0A495X7L5_9PSEU</name>
<comment type="caution">
    <text evidence="2">The sequence shown here is derived from an EMBL/GenBank/DDBJ whole genome shotgun (WGS) entry which is preliminary data.</text>
</comment>
<feature type="domain" description="Putative amidase" evidence="1">
    <location>
        <begin position="243"/>
        <end position="394"/>
    </location>
</feature>
<protein>
    <submittedName>
        <fullName evidence="2">Putative amidase-like protein</fullName>
    </submittedName>
</protein>
<dbReference type="InterPro" id="IPR024301">
    <property type="entry name" value="Amidase_6"/>
</dbReference>